<dbReference type="Gene3D" id="1.10.10.10">
    <property type="entry name" value="Winged helix-like DNA-binding domain superfamily/Winged helix DNA-binding domain"/>
    <property type="match status" value="1"/>
</dbReference>
<dbReference type="Proteomes" id="UP000269499">
    <property type="component" value="Unassembled WGS sequence"/>
</dbReference>
<evidence type="ECO:0000259" key="1">
    <source>
        <dbReference type="Pfam" id="PF03551"/>
    </source>
</evidence>
<feature type="domain" description="Transcription regulator PadR N-terminal" evidence="1">
    <location>
        <begin position="19"/>
        <end position="85"/>
    </location>
</feature>
<evidence type="ECO:0000313" key="2">
    <source>
        <dbReference type="EMBL" id="RLE54389.1"/>
    </source>
</evidence>
<dbReference type="SUPFAM" id="SSF46785">
    <property type="entry name" value="Winged helix' DNA-binding domain"/>
    <property type="match status" value="1"/>
</dbReference>
<dbReference type="PANTHER" id="PTHR43252">
    <property type="entry name" value="TRANSCRIPTIONAL REGULATOR YQJI"/>
    <property type="match status" value="1"/>
</dbReference>
<name>A0A497F552_9CREN</name>
<reference evidence="2 3" key="1">
    <citation type="submission" date="2018-06" db="EMBL/GenBank/DDBJ databases">
        <title>Extensive metabolic versatility and redundancy in microbially diverse, dynamic hydrothermal sediments.</title>
        <authorList>
            <person name="Dombrowski N."/>
            <person name="Teske A."/>
            <person name="Baker B.J."/>
        </authorList>
    </citation>
    <scope>NUCLEOTIDE SEQUENCE [LARGE SCALE GENOMIC DNA]</scope>
    <source>
        <strain evidence="2">B20_G2</strain>
    </source>
</reference>
<dbReference type="InterPro" id="IPR036388">
    <property type="entry name" value="WH-like_DNA-bd_sf"/>
</dbReference>
<evidence type="ECO:0000313" key="3">
    <source>
        <dbReference type="Proteomes" id="UP000269499"/>
    </source>
</evidence>
<protein>
    <submittedName>
        <fullName evidence="2">PadR family transcriptional regulator</fullName>
    </submittedName>
</protein>
<dbReference type="InterPro" id="IPR005149">
    <property type="entry name" value="Tscrpt_reg_PadR_N"/>
</dbReference>
<dbReference type="EMBL" id="QMRA01000027">
    <property type="protein sequence ID" value="RLE54389.1"/>
    <property type="molecule type" value="Genomic_DNA"/>
</dbReference>
<accession>A0A497F552</accession>
<gene>
    <name evidence="2" type="ORF">DRJ26_01980</name>
</gene>
<dbReference type="AlphaFoldDB" id="A0A497F552"/>
<proteinExistence type="predicted"/>
<dbReference type="InterPro" id="IPR036390">
    <property type="entry name" value="WH_DNA-bd_sf"/>
</dbReference>
<dbReference type="Pfam" id="PF03551">
    <property type="entry name" value="PadR"/>
    <property type="match status" value="1"/>
</dbReference>
<organism evidence="2 3">
    <name type="scientific">Thermoproteota archaeon</name>
    <dbReference type="NCBI Taxonomy" id="2056631"/>
    <lineage>
        <taxon>Archaea</taxon>
        <taxon>Thermoproteota</taxon>
    </lineage>
</organism>
<dbReference type="PANTHER" id="PTHR43252:SF2">
    <property type="entry name" value="TRANSCRIPTION REGULATOR, PADR-LIKE FAMILY"/>
    <property type="match status" value="1"/>
</dbReference>
<comment type="caution">
    <text evidence="2">The sequence shown here is derived from an EMBL/GenBank/DDBJ whole genome shotgun (WGS) entry which is preliminary data.</text>
</comment>
<sequence length="101" mass="12134">MAYERFVRKLTKENLWLYVIRVLKDKPMYGYEVKKAIKERFKFSPSTVTVYAVLYKMSREGLIRKIKSDGDTYYTLTEKGIEEFNKAKLFIDSLRNELFKN</sequence>